<protein>
    <recommendedName>
        <fullName evidence="4">Gliding motility-associated C-terminal domain-containing protein</fullName>
    </recommendedName>
</protein>
<dbReference type="KEGG" id="ddo:I597_1227"/>
<dbReference type="AlphaFoldDB" id="A0A0A2GW09"/>
<dbReference type="NCBIfam" id="TIGR04131">
    <property type="entry name" value="Bac_Flav_CTERM"/>
    <property type="match status" value="1"/>
</dbReference>
<comment type="caution">
    <text evidence="2">The sequence shown here is derived from an EMBL/GenBank/DDBJ whole genome shotgun (WGS) entry which is preliminary data.</text>
</comment>
<evidence type="ECO:0000313" key="2">
    <source>
        <dbReference type="EMBL" id="KGO07439.1"/>
    </source>
</evidence>
<organism evidence="2 3">
    <name type="scientific">Dokdonia donghaensis DSW-1</name>
    <dbReference type="NCBI Taxonomy" id="1300343"/>
    <lineage>
        <taxon>Bacteria</taxon>
        <taxon>Pseudomonadati</taxon>
        <taxon>Bacteroidota</taxon>
        <taxon>Flavobacteriia</taxon>
        <taxon>Flavobacteriales</taxon>
        <taxon>Flavobacteriaceae</taxon>
        <taxon>Dokdonia</taxon>
    </lineage>
</organism>
<dbReference type="RefSeq" id="WP_035327486.1">
    <property type="nucleotide sequence ID" value="NZ_CP015125.1"/>
</dbReference>
<evidence type="ECO:0000313" key="3">
    <source>
        <dbReference type="Proteomes" id="UP000030140"/>
    </source>
</evidence>
<reference evidence="2 3" key="1">
    <citation type="submission" date="2014-10" db="EMBL/GenBank/DDBJ databases">
        <title>Draft genome sequence of the proteorhodopsin-containing marine bacterium Dokdonia donghaensis.</title>
        <authorList>
            <person name="Gomez-Consarnau L."/>
            <person name="Gonzalez J.M."/>
            <person name="Riedel T."/>
            <person name="Jaenicke S."/>
            <person name="Wagner-Doebler I."/>
            <person name="Fuhrman J.A."/>
        </authorList>
    </citation>
    <scope>NUCLEOTIDE SEQUENCE [LARGE SCALE GENOMIC DNA]</scope>
    <source>
        <strain evidence="2 3">DSW-1</strain>
    </source>
</reference>
<dbReference type="Proteomes" id="UP000030140">
    <property type="component" value="Unassembled WGS sequence"/>
</dbReference>
<gene>
    <name evidence="2" type="ORF">NV36_11745</name>
</gene>
<proteinExistence type="predicted"/>
<sequence length="382" mass="42450">MKIRLIVAFIVLCNAFAKAQESLHNFGNIQIHQDGAIGFHGDLINDGDFDNNLGLAGFYNPTEELFVLGNNKPVFFNMEVDVPNDLNFEVSVGVTSLLDFINGRITTPREDLGINLDFTNNAIYLGESDSNHVDGYVTNQGNLEFDFPIGDDFKIRQLTVIPLNPAITTYQAAYFFEDPDTPSTLPGSFNTDLFENTLSIIDPNEYWDLNAPLPVQAKLTWDEDTQVPVLTDGLSSLRVVGFSNVLNRWVNLGNASFSGNEINGEITSELFDPNDFSAYTLGSVLKAGSGINVYTFFSPNGDGINETFVIEGLETSPDNELFIFNRWGVEVFSMKNYDNSFDGTSQGRVTIAEDNKLPVGTYYYVLKLKDQKDQAGAFYINR</sequence>
<dbReference type="OrthoDB" id="1489185at2"/>
<evidence type="ECO:0008006" key="4">
    <source>
        <dbReference type="Google" id="ProtNLM"/>
    </source>
</evidence>
<keyword evidence="1" id="KW-0732">Signal</keyword>
<dbReference type="EMBL" id="JSAQ01000001">
    <property type="protein sequence ID" value="KGO07439.1"/>
    <property type="molecule type" value="Genomic_DNA"/>
</dbReference>
<dbReference type="Pfam" id="PF13585">
    <property type="entry name" value="CHU_C"/>
    <property type="match status" value="1"/>
</dbReference>
<feature type="signal peptide" evidence="1">
    <location>
        <begin position="1"/>
        <end position="19"/>
    </location>
</feature>
<dbReference type="InterPro" id="IPR026341">
    <property type="entry name" value="T9SS_type_B"/>
</dbReference>
<keyword evidence="3" id="KW-1185">Reference proteome</keyword>
<accession>A0A0A2GW09</accession>
<evidence type="ECO:0000256" key="1">
    <source>
        <dbReference type="SAM" id="SignalP"/>
    </source>
</evidence>
<dbReference type="PATRIC" id="fig|1300343.5.peg.1239"/>
<name>A0A0A2GW09_9FLAO</name>
<feature type="chain" id="PRO_5001999204" description="Gliding motility-associated C-terminal domain-containing protein" evidence="1">
    <location>
        <begin position="20"/>
        <end position="382"/>
    </location>
</feature>